<dbReference type="GO" id="GO:0046930">
    <property type="term" value="C:pore complex"/>
    <property type="evidence" value="ECO:0007669"/>
    <property type="project" value="UniProtKB-KW"/>
</dbReference>
<evidence type="ECO:0000256" key="3">
    <source>
        <dbReference type="ARBA" id="ARBA00022448"/>
    </source>
</evidence>
<dbReference type="PRINTS" id="PR00182">
    <property type="entry name" value="ECOLNEIPORIN"/>
</dbReference>
<dbReference type="EMBL" id="NBTY01000032">
    <property type="protein sequence ID" value="OTP79248.1"/>
    <property type="molecule type" value="Genomic_DNA"/>
</dbReference>
<evidence type="ECO:0000256" key="7">
    <source>
        <dbReference type="ARBA" id="ARBA00023065"/>
    </source>
</evidence>
<feature type="signal peptide" evidence="11">
    <location>
        <begin position="1"/>
        <end position="20"/>
    </location>
</feature>
<evidence type="ECO:0000256" key="11">
    <source>
        <dbReference type="SAM" id="SignalP"/>
    </source>
</evidence>
<evidence type="ECO:0000313" key="13">
    <source>
        <dbReference type="EMBL" id="OTP79248.1"/>
    </source>
</evidence>
<dbReference type="PANTHER" id="PTHR34501">
    <property type="entry name" value="PROTEIN YDDL-RELATED"/>
    <property type="match status" value="1"/>
</dbReference>
<sequence>MKNIWLAAAFSGIWALAAHAQSSVTLYGVLDEGFQFNTNAKNVVKGVNVGGRQLTVDSINGLNGSRWGFRGTEDLGDGLKAIFDIQGGINLNTGAFAQGGTPFGRTTYVGLSSRSYGTVTFGRQYDLVVSYVQPVTSTGYIGGSTTFGHPVDLDNLVNTLRVNNSIKYVSPDFNGLNFGSEASLGGQPGNVTGGGGYSFGASYNHGPITLGAGYNFFKNPTGPTAGTGLFTDNVSGANSLSGVLNSNYIAASSYQVAAVGGTYAIGPALIGLTYSNTQYGNVASLGGVSPKFNDVEAGLRWQFTPAFFAGFAYNYTTSTGVEVRGETLGDQHYHQIAVLADYFLSKRTDVYFTAAVQKASGVSSTGSAAVANIGGLGDSSNDRQAVMRIALRHKF</sequence>
<keyword evidence="6 11" id="KW-0732">Signal</keyword>
<proteinExistence type="predicted"/>
<dbReference type="RefSeq" id="WP_086380800.1">
    <property type="nucleotide sequence ID" value="NZ_NBTY01000032.1"/>
</dbReference>
<feature type="chain" id="PRO_5012376596" evidence="11">
    <location>
        <begin position="21"/>
        <end position="395"/>
    </location>
</feature>
<dbReference type="AlphaFoldDB" id="A0A242N6J9"/>
<evidence type="ECO:0000256" key="8">
    <source>
        <dbReference type="ARBA" id="ARBA00023114"/>
    </source>
</evidence>
<reference evidence="13 14" key="1">
    <citation type="submission" date="2017-03" db="EMBL/GenBank/DDBJ databases">
        <title>Genome analysis of strain PAMC 26510.</title>
        <authorList>
            <person name="Oh H.-M."/>
            <person name="Yang J.-A."/>
        </authorList>
    </citation>
    <scope>NUCLEOTIDE SEQUENCE [LARGE SCALE GENOMIC DNA]</scope>
    <source>
        <strain evidence="13 14">PAMC 26510</strain>
    </source>
</reference>
<keyword evidence="5" id="KW-0812">Transmembrane</keyword>
<keyword evidence="4" id="KW-1134">Transmembrane beta strand</keyword>
<dbReference type="InterPro" id="IPR001702">
    <property type="entry name" value="Porin_Gram-ve"/>
</dbReference>
<evidence type="ECO:0000256" key="5">
    <source>
        <dbReference type="ARBA" id="ARBA00022692"/>
    </source>
</evidence>
<dbReference type="GO" id="GO:0009279">
    <property type="term" value="C:cell outer membrane"/>
    <property type="evidence" value="ECO:0007669"/>
    <property type="project" value="UniProtKB-SubCell"/>
</dbReference>
<dbReference type="SUPFAM" id="SSF56935">
    <property type="entry name" value="Porins"/>
    <property type="match status" value="1"/>
</dbReference>
<accession>A0A242N6J9</accession>
<dbReference type="CDD" id="cd00342">
    <property type="entry name" value="gram_neg_porins"/>
    <property type="match status" value="1"/>
</dbReference>
<comment type="subunit">
    <text evidence="2">Homotrimer.</text>
</comment>
<dbReference type="Gene3D" id="2.40.160.10">
    <property type="entry name" value="Porin"/>
    <property type="match status" value="1"/>
</dbReference>
<dbReference type="InterPro" id="IPR002299">
    <property type="entry name" value="Porin_Neis"/>
</dbReference>
<feature type="domain" description="Porin" evidence="12">
    <location>
        <begin position="9"/>
        <end position="359"/>
    </location>
</feature>
<dbReference type="InterPro" id="IPR050298">
    <property type="entry name" value="Gram-neg_bact_OMP"/>
</dbReference>
<organism evidence="13 14">
    <name type="scientific">Caballeronia sordidicola</name>
    <name type="common">Burkholderia sordidicola</name>
    <dbReference type="NCBI Taxonomy" id="196367"/>
    <lineage>
        <taxon>Bacteria</taxon>
        <taxon>Pseudomonadati</taxon>
        <taxon>Pseudomonadota</taxon>
        <taxon>Betaproteobacteria</taxon>
        <taxon>Burkholderiales</taxon>
        <taxon>Burkholderiaceae</taxon>
        <taxon>Caballeronia</taxon>
    </lineage>
</organism>
<gene>
    <name evidence="13" type="ORF">PAMC26510_06080</name>
</gene>
<evidence type="ECO:0000256" key="6">
    <source>
        <dbReference type="ARBA" id="ARBA00022729"/>
    </source>
</evidence>
<dbReference type="InterPro" id="IPR023614">
    <property type="entry name" value="Porin_dom_sf"/>
</dbReference>
<keyword evidence="9" id="KW-0472">Membrane</keyword>
<comment type="subcellular location">
    <subcellularLocation>
        <location evidence="1">Cell outer membrane</location>
        <topology evidence="1">Multi-pass membrane protein</topology>
    </subcellularLocation>
</comment>
<evidence type="ECO:0000256" key="4">
    <source>
        <dbReference type="ARBA" id="ARBA00022452"/>
    </source>
</evidence>
<dbReference type="PRINTS" id="PR00184">
    <property type="entry name" value="NEISSPPORIN"/>
</dbReference>
<evidence type="ECO:0000256" key="9">
    <source>
        <dbReference type="ARBA" id="ARBA00023136"/>
    </source>
</evidence>
<keyword evidence="7" id="KW-0406">Ion transport</keyword>
<name>A0A242N6J9_CABSO</name>
<evidence type="ECO:0000313" key="14">
    <source>
        <dbReference type="Proteomes" id="UP000194546"/>
    </source>
</evidence>
<dbReference type="GO" id="GO:0034220">
    <property type="term" value="P:monoatomic ion transmembrane transport"/>
    <property type="evidence" value="ECO:0007669"/>
    <property type="project" value="InterPro"/>
</dbReference>
<evidence type="ECO:0000256" key="2">
    <source>
        <dbReference type="ARBA" id="ARBA00011233"/>
    </source>
</evidence>
<dbReference type="GO" id="GO:0015288">
    <property type="term" value="F:porin activity"/>
    <property type="evidence" value="ECO:0007669"/>
    <property type="project" value="UniProtKB-KW"/>
</dbReference>
<evidence type="ECO:0000256" key="1">
    <source>
        <dbReference type="ARBA" id="ARBA00004571"/>
    </source>
</evidence>
<keyword evidence="10" id="KW-0998">Cell outer membrane</keyword>
<dbReference type="InterPro" id="IPR033900">
    <property type="entry name" value="Gram_neg_porin_domain"/>
</dbReference>
<keyword evidence="8" id="KW-0626">Porin</keyword>
<keyword evidence="3" id="KW-0813">Transport</keyword>
<evidence type="ECO:0000259" key="12">
    <source>
        <dbReference type="Pfam" id="PF13609"/>
    </source>
</evidence>
<dbReference type="Pfam" id="PF13609">
    <property type="entry name" value="Porin_4"/>
    <property type="match status" value="1"/>
</dbReference>
<protein>
    <submittedName>
        <fullName evidence="13">Outer membrane protein (Porin)</fullName>
    </submittedName>
</protein>
<dbReference type="PANTHER" id="PTHR34501:SF9">
    <property type="entry name" value="MAJOR OUTER MEMBRANE PROTEIN P.IA"/>
    <property type="match status" value="1"/>
</dbReference>
<comment type="caution">
    <text evidence="13">The sequence shown here is derived from an EMBL/GenBank/DDBJ whole genome shotgun (WGS) entry which is preliminary data.</text>
</comment>
<dbReference type="Proteomes" id="UP000194546">
    <property type="component" value="Unassembled WGS sequence"/>
</dbReference>
<evidence type="ECO:0000256" key="10">
    <source>
        <dbReference type="ARBA" id="ARBA00023237"/>
    </source>
</evidence>